<reference evidence="2 3" key="1">
    <citation type="journal article" date="2019" name="Int. J. Syst. Evol. Microbiol.">
        <title>The Global Catalogue of Microorganisms (GCM) 10K type strain sequencing project: providing services to taxonomists for standard genome sequencing and annotation.</title>
        <authorList>
            <consortium name="The Broad Institute Genomics Platform"/>
            <consortium name="The Broad Institute Genome Sequencing Center for Infectious Disease"/>
            <person name="Wu L."/>
            <person name="Ma J."/>
        </authorList>
    </citation>
    <scope>NUCLEOTIDE SEQUENCE [LARGE SCALE GENOMIC DNA]</scope>
    <source>
        <strain evidence="2 3">JCM 14924</strain>
    </source>
</reference>
<evidence type="ECO:0000256" key="1">
    <source>
        <dbReference type="SAM" id="MobiDB-lite"/>
    </source>
</evidence>
<evidence type="ECO:0000313" key="2">
    <source>
        <dbReference type="EMBL" id="GAA2201491.1"/>
    </source>
</evidence>
<dbReference type="Proteomes" id="UP001501391">
    <property type="component" value="Unassembled WGS sequence"/>
</dbReference>
<feature type="compositionally biased region" description="Basic residues" evidence="1">
    <location>
        <begin position="9"/>
        <end position="18"/>
    </location>
</feature>
<sequence length="156" mass="16811">MPVGARPIVPRRPRRAVRHAGTDVGGGRRPGTRRRMKEHEREDRARKRQDENTTAAERAAARQREADRERAASEPFDYPYPERRAGVRARRHISEAAAAADTPPGIPGGYGTTGGGQPGATGAAHPPDRERRATAAGTPAAEPGSDDEGPVNRSER</sequence>
<comment type="caution">
    <text evidence="2">The sequence shown here is derived from an EMBL/GenBank/DDBJ whole genome shotgun (WGS) entry which is preliminary data.</text>
</comment>
<dbReference type="EMBL" id="BAAAOQ010000020">
    <property type="protein sequence ID" value="GAA2201491.1"/>
    <property type="molecule type" value="Genomic_DNA"/>
</dbReference>
<evidence type="ECO:0000313" key="3">
    <source>
        <dbReference type="Proteomes" id="UP001501391"/>
    </source>
</evidence>
<gene>
    <name evidence="2" type="ORF">GCM10009787_56630</name>
</gene>
<feature type="compositionally biased region" description="Basic and acidic residues" evidence="1">
    <location>
        <begin position="59"/>
        <end position="72"/>
    </location>
</feature>
<feature type="region of interest" description="Disordered" evidence="1">
    <location>
        <begin position="1"/>
        <end position="156"/>
    </location>
</feature>
<feature type="compositionally biased region" description="Gly residues" evidence="1">
    <location>
        <begin position="107"/>
        <end position="119"/>
    </location>
</feature>
<organism evidence="2 3">
    <name type="scientific">Streptomyces bangladeshensis</name>
    <dbReference type="NCBI Taxonomy" id="295352"/>
    <lineage>
        <taxon>Bacteria</taxon>
        <taxon>Bacillati</taxon>
        <taxon>Actinomycetota</taxon>
        <taxon>Actinomycetes</taxon>
        <taxon>Kitasatosporales</taxon>
        <taxon>Streptomycetaceae</taxon>
        <taxon>Streptomyces</taxon>
    </lineage>
</organism>
<protein>
    <submittedName>
        <fullName evidence="2">Uncharacterized protein</fullName>
    </submittedName>
</protein>
<feature type="compositionally biased region" description="Low complexity" evidence="1">
    <location>
        <begin position="134"/>
        <end position="143"/>
    </location>
</feature>
<name>A0ABN3BX64_9ACTN</name>
<keyword evidence="3" id="KW-1185">Reference proteome</keyword>
<accession>A0ABN3BX64</accession>
<feature type="compositionally biased region" description="Basic and acidic residues" evidence="1">
    <location>
        <begin position="37"/>
        <end position="51"/>
    </location>
</feature>
<proteinExistence type="predicted"/>